<dbReference type="Proteomes" id="UP000034837">
    <property type="component" value="Unassembled WGS sequence"/>
</dbReference>
<evidence type="ECO:0000313" key="3">
    <source>
        <dbReference type="Proteomes" id="UP000034837"/>
    </source>
</evidence>
<evidence type="ECO:0000259" key="1">
    <source>
        <dbReference type="PROSITE" id="PS50830"/>
    </source>
</evidence>
<proteinExistence type="predicted"/>
<dbReference type="PROSITE" id="PS50830">
    <property type="entry name" value="TNASE_3"/>
    <property type="match status" value="1"/>
</dbReference>
<reference evidence="2 3" key="1">
    <citation type="journal article" date="2015" name="Nature">
        <title>rRNA introns, odd ribosomes, and small enigmatic genomes across a large radiation of phyla.</title>
        <authorList>
            <person name="Brown C.T."/>
            <person name="Hug L.A."/>
            <person name="Thomas B.C."/>
            <person name="Sharon I."/>
            <person name="Castelle C.J."/>
            <person name="Singh A."/>
            <person name="Wilkins M.J."/>
            <person name="Williams K.H."/>
            <person name="Banfield J.F."/>
        </authorList>
    </citation>
    <scope>NUCLEOTIDE SEQUENCE [LARGE SCALE GENOMIC DNA]</scope>
</reference>
<dbReference type="Gene3D" id="2.40.50.90">
    <property type="match status" value="1"/>
</dbReference>
<organism evidence="2 3">
    <name type="scientific">Candidatus Magasanikbacteria bacterium GW2011_GWA2_42_32</name>
    <dbReference type="NCBI Taxonomy" id="1619039"/>
    <lineage>
        <taxon>Bacteria</taxon>
        <taxon>Candidatus Magasanikiibacteriota</taxon>
    </lineage>
</organism>
<dbReference type="SUPFAM" id="SSF50199">
    <property type="entry name" value="Staphylococcal nuclease"/>
    <property type="match status" value="1"/>
</dbReference>
<protein>
    <submittedName>
        <fullName evidence="2">Protein with SNase domain and OB-fold nucleic acid-binding-like protein</fullName>
    </submittedName>
</protein>
<dbReference type="Pfam" id="PF00565">
    <property type="entry name" value="SNase"/>
    <property type="match status" value="1"/>
</dbReference>
<comment type="caution">
    <text evidence="2">The sequence shown here is derived from an EMBL/GenBank/DDBJ whole genome shotgun (WGS) entry which is preliminary data.</text>
</comment>
<feature type="domain" description="TNase-like" evidence="1">
    <location>
        <begin position="1"/>
        <end position="81"/>
    </location>
</feature>
<sequence>MPKTKITEVIDGDTIKGPRKTFIRLAGVDAPEMGTKGGAAAKNELKDMVLGKTVSYTEDAISYGRIVGEVKLGSKSVNREMKKFVKKI</sequence>
<name>A0A0G1D1J3_9BACT</name>
<dbReference type="EMBL" id="LCDO01000021">
    <property type="protein sequence ID" value="KKS55828.1"/>
    <property type="molecule type" value="Genomic_DNA"/>
</dbReference>
<dbReference type="InterPro" id="IPR035437">
    <property type="entry name" value="SNase_OB-fold_sf"/>
</dbReference>
<dbReference type="InterPro" id="IPR016071">
    <property type="entry name" value="Staphylococal_nuclease_OB-fold"/>
</dbReference>
<gene>
    <name evidence="2" type="ORF">UV20_C0021G0009</name>
</gene>
<accession>A0A0G1D1J3</accession>
<evidence type="ECO:0000313" key="2">
    <source>
        <dbReference type="EMBL" id="KKS55828.1"/>
    </source>
</evidence>
<dbReference type="AlphaFoldDB" id="A0A0G1D1J3"/>